<keyword evidence="7" id="KW-1185">Reference proteome</keyword>
<accession>A0AAV7BNJ4</accession>
<dbReference type="SUPFAM" id="SSF53955">
    <property type="entry name" value="Lysozyme-like"/>
    <property type="match status" value="1"/>
</dbReference>
<dbReference type="InterPro" id="IPR019799">
    <property type="entry name" value="Glyco_hydro_22_CS"/>
</dbReference>
<dbReference type="EMBL" id="WNYA01000004">
    <property type="protein sequence ID" value="KAG8574071.1"/>
    <property type="molecule type" value="Genomic_DNA"/>
</dbReference>
<feature type="domain" description="Glycosyl hydrolases family 22 (GH22)" evidence="5">
    <location>
        <begin position="98"/>
        <end position="116"/>
    </location>
</feature>
<feature type="chain" id="PRO_5043775923" description="Glycosyl hydrolases family 22 (GH22) domain-containing protein" evidence="4">
    <location>
        <begin position="21"/>
        <end position="149"/>
    </location>
</feature>
<sequence>MKVFLCLAFLLCWYICGLDANGNSPKYSEALQLFPGRLETWPYHGYSAANWICLAYLESRYNTKAVNNKGPSRNYGIFQINSKWWCNDGETAGAEDACQISCQSLLNDDIHDDIECAKQVMRDSNDTSTWAAWRNYCSVRKVDRFMKGC</sequence>
<gene>
    <name evidence="6" type="ORF">GDO81_009026</name>
</gene>
<dbReference type="PRINTS" id="PR00135">
    <property type="entry name" value="LYZLACT"/>
</dbReference>
<keyword evidence="2" id="KW-1015">Disulfide bond</keyword>
<dbReference type="PROSITE" id="PS00128">
    <property type="entry name" value="GLYCOSYL_HYDROL_F22_1"/>
    <property type="match status" value="1"/>
</dbReference>
<evidence type="ECO:0000259" key="5">
    <source>
        <dbReference type="PROSITE" id="PS00128"/>
    </source>
</evidence>
<dbReference type="PANTHER" id="PTHR11407:SF69">
    <property type="entry name" value="LYSOZYME C, MILK ISOZYME"/>
    <property type="match status" value="1"/>
</dbReference>
<feature type="signal peptide" evidence="4">
    <location>
        <begin position="1"/>
        <end position="20"/>
    </location>
</feature>
<keyword evidence="4" id="KW-0732">Signal</keyword>
<evidence type="ECO:0000313" key="6">
    <source>
        <dbReference type="EMBL" id="KAG8574071.1"/>
    </source>
</evidence>
<organism evidence="6 7">
    <name type="scientific">Engystomops pustulosus</name>
    <name type="common">Tungara frog</name>
    <name type="synonym">Physalaemus pustulosus</name>
    <dbReference type="NCBI Taxonomy" id="76066"/>
    <lineage>
        <taxon>Eukaryota</taxon>
        <taxon>Metazoa</taxon>
        <taxon>Chordata</taxon>
        <taxon>Craniata</taxon>
        <taxon>Vertebrata</taxon>
        <taxon>Euteleostomi</taxon>
        <taxon>Amphibia</taxon>
        <taxon>Batrachia</taxon>
        <taxon>Anura</taxon>
        <taxon>Neobatrachia</taxon>
        <taxon>Hyloidea</taxon>
        <taxon>Leptodactylidae</taxon>
        <taxon>Leiuperinae</taxon>
        <taxon>Engystomops</taxon>
    </lineage>
</organism>
<name>A0AAV7BNJ4_ENGPU</name>
<evidence type="ECO:0000256" key="1">
    <source>
        <dbReference type="ARBA" id="ARBA00010859"/>
    </source>
</evidence>
<protein>
    <recommendedName>
        <fullName evidence="5">Glycosyl hydrolases family 22 (GH22) domain-containing protein</fullName>
    </recommendedName>
</protein>
<dbReference type="PROSITE" id="PS51348">
    <property type="entry name" value="GLYCOSYL_HYDROL_F22_2"/>
    <property type="match status" value="1"/>
</dbReference>
<dbReference type="AlphaFoldDB" id="A0AAV7BNJ4"/>
<evidence type="ECO:0000256" key="4">
    <source>
        <dbReference type="SAM" id="SignalP"/>
    </source>
</evidence>
<dbReference type="Proteomes" id="UP000824782">
    <property type="component" value="Unassembled WGS sequence"/>
</dbReference>
<dbReference type="InterPro" id="IPR023346">
    <property type="entry name" value="Lysozyme-like_dom_sf"/>
</dbReference>
<proteinExistence type="inferred from homology"/>
<evidence type="ECO:0000313" key="7">
    <source>
        <dbReference type="Proteomes" id="UP000824782"/>
    </source>
</evidence>
<dbReference type="InterPro" id="IPR000974">
    <property type="entry name" value="Glyco_hydro_22_lys"/>
</dbReference>
<comment type="similarity">
    <text evidence="1 3">Belongs to the glycosyl hydrolase 22 family.</text>
</comment>
<dbReference type="Gene3D" id="1.10.530.10">
    <property type="match status" value="1"/>
</dbReference>
<dbReference type="PANTHER" id="PTHR11407">
    <property type="entry name" value="LYSOZYME C"/>
    <property type="match status" value="1"/>
</dbReference>
<dbReference type="InterPro" id="IPR001916">
    <property type="entry name" value="Glyco_hydro_22"/>
</dbReference>
<dbReference type="SMART" id="SM00263">
    <property type="entry name" value="LYZ1"/>
    <property type="match status" value="1"/>
</dbReference>
<comment type="caution">
    <text evidence="6">The sequence shown here is derived from an EMBL/GenBank/DDBJ whole genome shotgun (WGS) entry which is preliminary data.</text>
</comment>
<dbReference type="PRINTS" id="PR00137">
    <property type="entry name" value="LYSOZYME"/>
</dbReference>
<reference evidence="6" key="1">
    <citation type="thesis" date="2020" institute="ProQuest LLC" country="789 East Eisenhower Parkway, Ann Arbor, MI, USA">
        <title>Comparative Genomics and Chromosome Evolution.</title>
        <authorList>
            <person name="Mudd A.B."/>
        </authorList>
    </citation>
    <scope>NUCLEOTIDE SEQUENCE</scope>
    <source>
        <strain evidence="6">237g6f4</strain>
        <tissue evidence="6">Blood</tissue>
    </source>
</reference>
<evidence type="ECO:0000256" key="3">
    <source>
        <dbReference type="RuleBase" id="RU004440"/>
    </source>
</evidence>
<evidence type="ECO:0000256" key="2">
    <source>
        <dbReference type="ARBA" id="ARBA00023157"/>
    </source>
</evidence>
<dbReference type="GO" id="GO:0003796">
    <property type="term" value="F:lysozyme activity"/>
    <property type="evidence" value="ECO:0007669"/>
    <property type="project" value="InterPro"/>
</dbReference>
<dbReference type="FunFam" id="1.10.530.10:FF:000001">
    <property type="entry name" value="Lysozyme C"/>
    <property type="match status" value="1"/>
</dbReference>
<dbReference type="Pfam" id="PF00062">
    <property type="entry name" value="Lys"/>
    <property type="match status" value="1"/>
</dbReference>